<dbReference type="InterPro" id="IPR029058">
    <property type="entry name" value="AB_hydrolase_fold"/>
</dbReference>
<feature type="transmembrane region" description="Helical" evidence="1">
    <location>
        <begin position="12"/>
        <end position="36"/>
    </location>
</feature>
<keyword evidence="1" id="KW-0472">Membrane</keyword>
<protein>
    <submittedName>
        <fullName evidence="2">DUF3089 domain-containing protein</fullName>
    </submittedName>
</protein>
<evidence type="ECO:0000256" key="1">
    <source>
        <dbReference type="SAM" id="Phobius"/>
    </source>
</evidence>
<dbReference type="Proteomes" id="UP000595894">
    <property type="component" value="Chromosome"/>
</dbReference>
<name>A0A974NVE9_9SPHN</name>
<sequence>MSWPKRRWCRTTLIALASVVVAGLIAFTAIGGWGLIASLRGPDHAYDPRAVPPAPDYAASEAWLALPGRNGLERSTPVGLAAIDERAALADVFFVHPTTFKGSAVWVAPFDASDAAAPLNPVVLLGQVSVFNGCCRLYAPRYRQATLAALKEPRAMQVAYSDVAAAFRYYIAHLNHGRSFIIASHSQGTAHAIRLLQAEILGSPLQRQLVAAYLIGGYVPDTFGDIGLPMCVGARHTGCVISYNTSQAGRTGARMITDNKTYWWRGALTTQGRSDALCVNPLTWRPDRPAAADANPGSLPFPAAPFGSVAKRMPALVPQLTAAKCRGHLLEVDIPWSAPAGFNDKLSWVFGSYHLNDYGIFYAAIRQNAIDRVAAWRSDAAAAGNQDRERNTL</sequence>
<dbReference type="KEGG" id="sari:H5J25_02055"/>
<reference evidence="3" key="1">
    <citation type="submission" date="2020-09" db="EMBL/GenBank/DDBJ databases">
        <title>Sphingomonas sp., a new species isolated from pork steak.</title>
        <authorList>
            <person name="Heidler von Heilborn D."/>
        </authorList>
    </citation>
    <scope>NUCLEOTIDE SEQUENCE [LARGE SCALE GENOMIC DNA]</scope>
</reference>
<dbReference type="AlphaFoldDB" id="A0A974NVE9"/>
<organism evidence="2 3">
    <name type="scientific">Sphingomonas aliaeris</name>
    <dbReference type="NCBI Taxonomy" id="2759526"/>
    <lineage>
        <taxon>Bacteria</taxon>
        <taxon>Pseudomonadati</taxon>
        <taxon>Pseudomonadota</taxon>
        <taxon>Alphaproteobacteria</taxon>
        <taxon>Sphingomonadales</taxon>
        <taxon>Sphingomonadaceae</taxon>
        <taxon>Sphingomonas</taxon>
    </lineage>
</organism>
<dbReference type="EMBL" id="CP061035">
    <property type="protein sequence ID" value="QQV77612.1"/>
    <property type="molecule type" value="Genomic_DNA"/>
</dbReference>
<accession>A0A974NVE9</accession>
<evidence type="ECO:0000313" key="3">
    <source>
        <dbReference type="Proteomes" id="UP000595894"/>
    </source>
</evidence>
<evidence type="ECO:0000313" key="2">
    <source>
        <dbReference type="EMBL" id="QQV77612.1"/>
    </source>
</evidence>
<dbReference type="Pfam" id="PF11288">
    <property type="entry name" value="DUF3089"/>
    <property type="match status" value="1"/>
</dbReference>
<keyword evidence="1" id="KW-0812">Transmembrane</keyword>
<gene>
    <name evidence="2" type="ORF">H5J25_02055</name>
</gene>
<dbReference type="InterPro" id="IPR021440">
    <property type="entry name" value="DUF3089"/>
</dbReference>
<proteinExistence type="predicted"/>
<keyword evidence="1" id="KW-1133">Transmembrane helix</keyword>
<dbReference type="RefSeq" id="WP_202094251.1">
    <property type="nucleotide sequence ID" value="NZ_CP061035.1"/>
</dbReference>
<keyword evidence="3" id="KW-1185">Reference proteome</keyword>
<dbReference type="SUPFAM" id="SSF53474">
    <property type="entry name" value="alpha/beta-Hydrolases"/>
    <property type="match status" value="1"/>
</dbReference>